<dbReference type="FunFam" id="3.30.900.10:FF:000002">
    <property type="entry name" value="Mitotic spindle assembly checkpoint protein MAD2A"/>
    <property type="match status" value="1"/>
</dbReference>
<keyword evidence="9" id="KW-1185">Reference proteome</keyword>
<dbReference type="GO" id="GO:0000776">
    <property type="term" value="C:kinetochore"/>
    <property type="evidence" value="ECO:0007669"/>
    <property type="project" value="TreeGrafter"/>
</dbReference>
<accession>A0AAV2ZGE7</accession>
<keyword evidence="6" id="KW-0131">Cell cycle</keyword>
<organism evidence="8 9">
    <name type="scientific">Lagenidium giganteum</name>
    <dbReference type="NCBI Taxonomy" id="4803"/>
    <lineage>
        <taxon>Eukaryota</taxon>
        <taxon>Sar</taxon>
        <taxon>Stramenopiles</taxon>
        <taxon>Oomycota</taxon>
        <taxon>Peronosporomycetes</taxon>
        <taxon>Pythiales</taxon>
        <taxon>Pythiaceae</taxon>
    </lineage>
</organism>
<sequence>SNGEQHRATGTGSNGESALDKRCLWGACINADADADVAQATAQLTENVITLKGSTELVTEFFSYGINTYVCTLSRLNLSIILTILVNSILYQRGVYPPESFKQVPKYGLNMLVTADEKLEEFFTKFLSQLSNWLLQGEVQKLVLVITGIETEEVLERWVFDVHAEKPTQSGAPAKPQKEIMSEIQAVIRQITASVSFLPLLQEQCTFDLLVYTDKNSEVPPMWEQSDPRYIKNSQQVRLRSFSTKVHKVDAFVAYKDPEADSI</sequence>
<dbReference type="GO" id="GO:0051301">
    <property type="term" value="P:cell division"/>
    <property type="evidence" value="ECO:0007669"/>
    <property type="project" value="UniProtKB-KW"/>
</dbReference>
<dbReference type="PANTHER" id="PTHR11842:SF11">
    <property type="entry name" value="MITOTIC SPINDLE ASSEMBLY CHECKPOINT PROTEIN MAD2A"/>
    <property type="match status" value="1"/>
</dbReference>
<evidence type="ECO:0000259" key="7">
    <source>
        <dbReference type="PROSITE" id="PS50815"/>
    </source>
</evidence>
<dbReference type="PANTHER" id="PTHR11842">
    <property type="entry name" value="MITOTIC SPINDLE ASSEMBLY CHECKPOINT PROTEIN MAD2"/>
    <property type="match status" value="1"/>
</dbReference>
<dbReference type="InterPro" id="IPR003511">
    <property type="entry name" value="HORMA_dom"/>
</dbReference>
<gene>
    <name evidence="8" type="ORF">N0F65_004275</name>
</gene>
<evidence type="ECO:0000256" key="1">
    <source>
        <dbReference type="ARBA" id="ARBA00004123"/>
    </source>
</evidence>
<evidence type="ECO:0000256" key="6">
    <source>
        <dbReference type="ARBA" id="ARBA00023306"/>
    </source>
</evidence>
<feature type="non-terminal residue" evidence="8">
    <location>
        <position position="1"/>
    </location>
</feature>
<dbReference type="AlphaFoldDB" id="A0AAV2ZGE7"/>
<proteinExistence type="inferred from homology"/>
<evidence type="ECO:0000313" key="8">
    <source>
        <dbReference type="EMBL" id="DBA04167.1"/>
    </source>
</evidence>
<feature type="domain" description="HORMA" evidence="7">
    <location>
        <begin position="72"/>
        <end position="253"/>
    </location>
</feature>
<dbReference type="EMBL" id="DAKRPA010000011">
    <property type="protein sequence ID" value="DBA04167.1"/>
    <property type="molecule type" value="Genomic_DNA"/>
</dbReference>
<comment type="subcellular location">
    <subcellularLocation>
        <location evidence="1">Nucleus</location>
    </subcellularLocation>
</comment>
<dbReference type="GO" id="GO:0005654">
    <property type="term" value="C:nucleoplasm"/>
    <property type="evidence" value="ECO:0007669"/>
    <property type="project" value="TreeGrafter"/>
</dbReference>
<keyword evidence="3" id="KW-0132">Cell division</keyword>
<evidence type="ECO:0000256" key="4">
    <source>
        <dbReference type="ARBA" id="ARBA00022776"/>
    </source>
</evidence>
<dbReference type="GO" id="GO:0007094">
    <property type="term" value="P:mitotic spindle assembly checkpoint signaling"/>
    <property type="evidence" value="ECO:0007669"/>
    <property type="project" value="TreeGrafter"/>
</dbReference>
<evidence type="ECO:0000313" key="9">
    <source>
        <dbReference type="Proteomes" id="UP001146120"/>
    </source>
</evidence>
<keyword evidence="5" id="KW-0539">Nucleus</keyword>
<comment type="similarity">
    <text evidence="2">Belongs to the MAD2 family.</text>
</comment>
<name>A0AAV2ZGE7_9STRA</name>
<evidence type="ECO:0000256" key="3">
    <source>
        <dbReference type="ARBA" id="ARBA00022618"/>
    </source>
</evidence>
<comment type="caution">
    <text evidence="8">The sequence shown here is derived from an EMBL/GenBank/DDBJ whole genome shotgun (WGS) entry which is preliminary data.</text>
</comment>
<evidence type="ECO:0000256" key="5">
    <source>
        <dbReference type="ARBA" id="ARBA00023242"/>
    </source>
</evidence>
<dbReference type="PROSITE" id="PS50815">
    <property type="entry name" value="HORMA"/>
    <property type="match status" value="1"/>
</dbReference>
<reference evidence="8" key="2">
    <citation type="journal article" date="2023" name="Microbiol Resour">
        <title>Decontamination and Annotation of the Draft Genome Sequence of the Oomycete Lagenidium giganteum ARSEF 373.</title>
        <authorList>
            <person name="Morgan W.R."/>
            <person name="Tartar A."/>
        </authorList>
    </citation>
    <scope>NUCLEOTIDE SEQUENCE</scope>
    <source>
        <strain evidence="8">ARSEF 373</strain>
    </source>
</reference>
<protein>
    <recommendedName>
        <fullName evidence="7">HORMA domain-containing protein</fullName>
    </recommendedName>
</protein>
<dbReference type="Pfam" id="PF02301">
    <property type="entry name" value="HORMA"/>
    <property type="match status" value="1"/>
</dbReference>
<dbReference type="Proteomes" id="UP001146120">
    <property type="component" value="Unassembled WGS sequence"/>
</dbReference>
<keyword evidence="4" id="KW-0498">Mitosis</keyword>
<dbReference type="Gene3D" id="3.30.900.10">
    <property type="entry name" value="HORMA domain"/>
    <property type="match status" value="1"/>
</dbReference>
<dbReference type="InterPro" id="IPR045091">
    <property type="entry name" value="Mad2-like"/>
</dbReference>
<dbReference type="InterPro" id="IPR036570">
    <property type="entry name" value="HORMA_dom_sf"/>
</dbReference>
<evidence type="ECO:0000256" key="2">
    <source>
        <dbReference type="ARBA" id="ARBA00010348"/>
    </source>
</evidence>
<dbReference type="GO" id="GO:0005737">
    <property type="term" value="C:cytoplasm"/>
    <property type="evidence" value="ECO:0007669"/>
    <property type="project" value="TreeGrafter"/>
</dbReference>
<reference evidence="8" key="1">
    <citation type="submission" date="2022-11" db="EMBL/GenBank/DDBJ databases">
        <authorList>
            <person name="Morgan W.R."/>
            <person name="Tartar A."/>
        </authorList>
    </citation>
    <scope>NUCLEOTIDE SEQUENCE</scope>
    <source>
        <strain evidence="8">ARSEF 373</strain>
    </source>
</reference>
<dbReference type="SUPFAM" id="SSF56019">
    <property type="entry name" value="The spindle assembly checkpoint protein mad2"/>
    <property type="match status" value="1"/>
</dbReference>